<dbReference type="EMBL" id="KQ243539">
    <property type="protein sequence ID" value="KNC75578.1"/>
    <property type="molecule type" value="Genomic_DNA"/>
</dbReference>
<evidence type="ECO:0000313" key="4">
    <source>
        <dbReference type="Proteomes" id="UP000054560"/>
    </source>
</evidence>
<evidence type="ECO:0000256" key="1">
    <source>
        <dbReference type="SAM" id="MobiDB-lite"/>
    </source>
</evidence>
<dbReference type="Proteomes" id="UP000054560">
    <property type="component" value="Unassembled WGS sequence"/>
</dbReference>
<protein>
    <recommendedName>
        <fullName evidence="2">C2H2-type domain-containing protein</fullName>
    </recommendedName>
</protein>
<feature type="compositionally biased region" description="Low complexity" evidence="1">
    <location>
        <begin position="131"/>
        <end position="140"/>
    </location>
</feature>
<name>A0A0L0FHU4_9EUKA</name>
<feature type="compositionally biased region" description="Polar residues" evidence="1">
    <location>
        <begin position="64"/>
        <end position="76"/>
    </location>
</feature>
<reference evidence="3 4" key="1">
    <citation type="submission" date="2011-02" db="EMBL/GenBank/DDBJ databases">
        <title>The Genome Sequence of Sphaeroforma arctica JP610.</title>
        <authorList>
            <consortium name="The Broad Institute Genome Sequencing Platform"/>
            <person name="Russ C."/>
            <person name="Cuomo C."/>
            <person name="Young S.K."/>
            <person name="Zeng Q."/>
            <person name="Gargeya S."/>
            <person name="Alvarado L."/>
            <person name="Berlin A."/>
            <person name="Chapman S.B."/>
            <person name="Chen Z."/>
            <person name="Freedman E."/>
            <person name="Gellesch M."/>
            <person name="Goldberg J."/>
            <person name="Griggs A."/>
            <person name="Gujja S."/>
            <person name="Heilman E."/>
            <person name="Heiman D."/>
            <person name="Howarth C."/>
            <person name="Mehta T."/>
            <person name="Neiman D."/>
            <person name="Pearson M."/>
            <person name="Roberts A."/>
            <person name="Saif S."/>
            <person name="Shea T."/>
            <person name="Shenoy N."/>
            <person name="Sisk P."/>
            <person name="Stolte C."/>
            <person name="Sykes S."/>
            <person name="White J."/>
            <person name="Yandava C."/>
            <person name="Burger G."/>
            <person name="Gray M.W."/>
            <person name="Holland P.W.H."/>
            <person name="King N."/>
            <person name="Lang F.B.F."/>
            <person name="Roger A.J."/>
            <person name="Ruiz-Trillo I."/>
            <person name="Haas B."/>
            <person name="Nusbaum C."/>
            <person name="Birren B."/>
        </authorList>
    </citation>
    <scope>NUCLEOTIDE SEQUENCE [LARGE SCALE GENOMIC DNA]</scope>
    <source>
        <strain evidence="3 4">JP610</strain>
    </source>
</reference>
<dbReference type="InterPro" id="IPR013087">
    <property type="entry name" value="Znf_C2H2_type"/>
</dbReference>
<dbReference type="AlphaFoldDB" id="A0A0L0FHU4"/>
<feature type="domain" description="C2H2-type" evidence="2">
    <location>
        <begin position="202"/>
        <end position="223"/>
    </location>
</feature>
<organism evidence="3 4">
    <name type="scientific">Sphaeroforma arctica JP610</name>
    <dbReference type="NCBI Taxonomy" id="667725"/>
    <lineage>
        <taxon>Eukaryota</taxon>
        <taxon>Ichthyosporea</taxon>
        <taxon>Ichthyophonida</taxon>
        <taxon>Sphaeroforma</taxon>
    </lineage>
</organism>
<dbReference type="RefSeq" id="XP_014149480.1">
    <property type="nucleotide sequence ID" value="XM_014294005.1"/>
</dbReference>
<feature type="compositionally biased region" description="Basic and acidic residues" evidence="1">
    <location>
        <begin position="141"/>
        <end position="153"/>
    </location>
</feature>
<feature type="compositionally biased region" description="Basic residues" evidence="1">
    <location>
        <begin position="154"/>
        <end position="164"/>
    </location>
</feature>
<evidence type="ECO:0000259" key="2">
    <source>
        <dbReference type="PROSITE" id="PS00028"/>
    </source>
</evidence>
<dbReference type="PROSITE" id="PS00028">
    <property type="entry name" value="ZINC_FINGER_C2H2_1"/>
    <property type="match status" value="1"/>
</dbReference>
<proteinExistence type="predicted"/>
<feature type="region of interest" description="Disordered" evidence="1">
    <location>
        <begin position="18"/>
        <end position="193"/>
    </location>
</feature>
<sequence length="236" mass="25213">MRKVEALRQELELDDDLLSDSDTYTEANGSASVSGAASPFPIVDDAHTLPLADETNDGPAQCGDVNTQPSDLNTNHVSDDDRIGEPESGGALADKEASGCEGKALAYATPAKGKKKKKKNINRHGGETVDDVALQAALDALDVRNNESDDEKPQKKKKGRRAAKGAKATTENICGSTTESSNTERGTKSKAKAKVSAEVNACSVCDAEFDTRNEVFRHLETAHEMRKGGKQKGKRR</sequence>
<feature type="compositionally biased region" description="Basic residues" evidence="1">
    <location>
        <begin position="112"/>
        <end position="122"/>
    </location>
</feature>
<feature type="compositionally biased region" description="Polar residues" evidence="1">
    <location>
        <begin position="169"/>
        <end position="184"/>
    </location>
</feature>
<dbReference type="GeneID" id="25912403"/>
<gene>
    <name evidence="3" type="ORF">SARC_11899</name>
</gene>
<accession>A0A0L0FHU4</accession>
<evidence type="ECO:0000313" key="3">
    <source>
        <dbReference type="EMBL" id="KNC75578.1"/>
    </source>
</evidence>
<feature type="compositionally biased region" description="Low complexity" evidence="1">
    <location>
        <begin position="27"/>
        <end position="38"/>
    </location>
</feature>
<keyword evidence="4" id="KW-1185">Reference proteome</keyword>